<sequence>MSNDGVTRAATVGGAPTGAPPAIELRGISKSFGPVKANQDVSLTIAPGTIHGIIGENGAGKSTLMSILYGFYEADSGEILVDGQPKRITSSSDAIAAGIGMVHQHFMLVEPFTVLENVILGAEGGALLAGGKSRARAELQRLEREYSLEVPVDAVVGDLPVGL</sequence>
<dbReference type="PANTHER" id="PTHR43790:SF4">
    <property type="entry name" value="GUANOSINE IMPORT ATP-BINDING PROTEIN NUPO"/>
    <property type="match status" value="1"/>
</dbReference>
<evidence type="ECO:0000313" key="5">
    <source>
        <dbReference type="Proteomes" id="UP000029995"/>
    </source>
</evidence>
<dbReference type="EMBL" id="JANX01000318">
    <property type="protein sequence ID" value="KGM32429.1"/>
    <property type="molecule type" value="Genomic_DNA"/>
</dbReference>
<organism evidence="4 5">
    <name type="scientific">Inquilinus limosus MP06</name>
    <dbReference type="NCBI Taxonomy" id="1398085"/>
    <lineage>
        <taxon>Bacteria</taxon>
        <taxon>Pseudomonadati</taxon>
        <taxon>Pseudomonadota</taxon>
        <taxon>Alphaproteobacteria</taxon>
        <taxon>Rhodospirillales</taxon>
        <taxon>Rhodospirillaceae</taxon>
        <taxon>Inquilinus</taxon>
    </lineage>
</organism>
<proteinExistence type="predicted"/>
<dbReference type="PANTHER" id="PTHR43790">
    <property type="entry name" value="CARBOHYDRATE TRANSPORT ATP-BINDING PROTEIN MG119-RELATED"/>
    <property type="match status" value="1"/>
</dbReference>
<keyword evidence="2 4" id="KW-0067">ATP-binding</keyword>
<dbReference type="AlphaFoldDB" id="A0A0A0D2Z1"/>
<dbReference type="Gene3D" id="3.40.50.300">
    <property type="entry name" value="P-loop containing nucleotide triphosphate hydrolases"/>
    <property type="match status" value="1"/>
</dbReference>
<evidence type="ECO:0000256" key="1">
    <source>
        <dbReference type="ARBA" id="ARBA00022741"/>
    </source>
</evidence>
<dbReference type="OrthoDB" id="7283113at2"/>
<dbReference type="InterPro" id="IPR003439">
    <property type="entry name" value="ABC_transporter-like_ATP-bd"/>
</dbReference>
<dbReference type="RefSeq" id="WP_034843458.1">
    <property type="nucleotide sequence ID" value="NZ_JANX01000318.1"/>
</dbReference>
<dbReference type="Proteomes" id="UP000029995">
    <property type="component" value="Unassembled WGS sequence"/>
</dbReference>
<evidence type="ECO:0000259" key="3">
    <source>
        <dbReference type="Pfam" id="PF00005"/>
    </source>
</evidence>
<dbReference type="InterPro" id="IPR027417">
    <property type="entry name" value="P-loop_NTPase"/>
</dbReference>
<evidence type="ECO:0000256" key="2">
    <source>
        <dbReference type="ARBA" id="ARBA00022840"/>
    </source>
</evidence>
<dbReference type="SUPFAM" id="SSF52540">
    <property type="entry name" value="P-loop containing nucleoside triphosphate hydrolases"/>
    <property type="match status" value="1"/>
</dbReference>
<comment type="caution">
    <text evidence="4">The sequence shown here is derived from an EMBL/GenBank/DDBJ whole genome shotgun (WGS) entry which is preliminary data.</text>
</comment>
<dbReference type="GO" id="GO:0016887">
    <property type="term" value="F:ATP hydrolysis activity"/>
    <property type="evidence" value="ECO:0007669"/>
    <property type="project" value="InterPro"/>
</dbReference>
<keyword evidence="1" id="KW-0547">Nucleotide-binding</keyword>
<name>A0A0A0D2Z1_9PROT</name>
<dbReference type="InterPro" id="IPR050107">
    <property type="entry name" value="ABC_carbohydrate_import_ATPase"/>
</dbReference>
<gene>
    <name evidence="4" type="ORF">P409_21405</name>
</gene>
<dbReference type="Pfam" id="PF00005">
    <property type="entry name" value="ABC_tran"/>
    <property type="match status" value="1"/>
</dbReference>
<feature type="non-terminal residue" evidence="4">
    <location>
        <position position="163"/>
    </location>
</feature>
<reference evidence="4 5" key="1">
    <citation type="submission" date="2014-01" db="EMBL/GenBank/DDBJ databases">
        <title>Genome sequence determination for a cystic fibrosis isolate, Inquilinus limosus.</title>
        <authorList>
            <person name="Pino M."/>
            <person name="Di Conza J."/>
            <person name="Gutkind G."/>
        </authorList>
    </citation>
    <scope>NUCLEOTIDE SEQUENCE [LARGE SCALE GENOMIC DNA]</scope>
    <source>
        <strain evidence="4 5">MP06</strain>
    </source>
</reference>
<feature type="domain" description="ABC transporter" evidence="3">
    <location>
        <begin position="39"/>
        <end position="146"/>
    </location>
</feature>
<protein>
    <submittedName>
        <fullName evidence="4">Heme ABC transporter ATP-binding protein</fullName>
    </submittedName>
</protein>
<evidence type="ECO:0000313" key="4">
    <source>
        <dbReference type="EMBL" id="KGM32429.1"/>
    </source>
</evidence>
<dbReference type="GO" id="GO:0005524">
    <property type="term" value="F:ATP binding"/>
    <property type="evidence" value="ECO:0007669"/>
    <property type="project" value="UniProtKB-KW"/>
</dbReference>
<accession>A0A0A0D2Z1</accession>